<keyword evidence="2" id="KW-1185">Reference proteome</keyword>
<dbReference type="Proteomes" id="UP000003233">
    <property type="component" value="Unassembled WGS sequence"/>
</dbReference>
<protein>
    <recommendedName>
        <fullName evidence="3">Autotransporter domain-containing protein</fullName>
    </recommendedName>
</protein>
<comment type="caution">
    <text evidence="1">The sequence shown here is derived from an EMBL/GenBank/DDBJ whole genome shotgun (WGS) entry which is preliminary data.</text>
</comment>
<proteinExistence type="predicted"/>
<name>S2L1F8_9FUSO</name>
<organism evidence="1 2">
    <name type="scientific">Fusobacterium ulcerans 12-1B</name>
    <dbReference type="NCBI Taxonomy" id="457404"/>
    <lineage>
        <taxon>Bacteria</taxon>
        <taxon>Fusobacteriati</taxon>
        <taxon>Fusobacteriota</taxon>
        <taxon>Fusobacteriia</taxon>
        <taxon>Fusobacteriales</taxon>
        <taxon>Fusobacteriaceae</taxon>
        <taxon>Fusobacterium</taxon>
    </lineage>
</organism>
<dbReference type="AlphaFoldDB" id="S2L1F8"/>
<dbReference type="RefSeq" id="WP_016361903.1">
    <property type="nucleotide sequence ID" value="NZ_KE161009.1"/>
</dbReference>
<sequence length="933" mass="94644">MSGDSTGIFATSQGKVVANRTSLTLSQPDASGNVPEPTAEVNIYVEGKKDTDGKIKGLGLYTSSGGNISAKNTYVKVKNGAVGIASVGNGSKVDLTGGIIDYEGNGYAVYTSDDGEIDLTNGEIILRGKATALELDFAGGVNPIKLQGARITVMSNDAIIANLKNAGVLNIGNLESNIAGKLGGVTFKNGTNGSEVFDKYKVAAIDGGTLNIDTNIDKGDTSTSSPGFYYYRRFLGQRLKINVLDNVTVNASINSAYASEYFKGQVVGLEINSSSSATGISDTQINLGQGAKIVASRLDSGSGAIGAYINYGEITLDTGSSIEVEKTLKNENGVGIYAVNGSKVTNKGNITVDGNYGIGIFGTAYRTDSSNIPVVNEFGGKAGEGELEINNAQNITLLGMGTVGIYAKNNNGSVSSEKTKVNNTGNITVGDSNTSTSVGIYGEKAEISNTGTISVGAGGVAIYATNGSKVTNLGTLKLGSDGIGIMADGASTITATNVILGSNVGTDDSGKTGVFYKGSASGIDNKSIGLNINAENLDKGTAVYVENMNVTSSGTLNVGKEGIGIFVKGNSTQTGTNTGTIDLTAGKNDAVGMYTTTANLLNNTGGSINVNDTSQIGMYAEEANHKATNKGTINLNADSSTGIYVKLGAVAELDTGNSIAFNKKFSVGVFAENATVNFKDDLTFANNNENKNIYVYGKGATVGIDPGKIVTVDGMGTPATAGNKTVGIYLENETAGSTFTSNTTGQLVVQGEAVGIYSKGNNTLNVNVTATGEKTTGVFIDGGSTITGTVTAQGTPTAGAVGVYGSGGAVTIGAGGLALKTDTGKGTGMYLTDGAHAAGEKITVNNTATVDNIGVYYSKGTASGTVTNGAEVELTGNKSIGIYAADGINLVNTKNITSTGLNNNIASYVGGNSTLTSNGNITMTGTDGNIGIY</sequence>
<evidence type="ECO:0000313" key="1">
    <source>
        <dbReference type="EMBL" id="EPC09035.1"/>
    </source>
</evidence>
<feature type="non-terminal residue" evidence="1">
    <location>
        <position position="933"/>
    </location>
</feature>
<dbReference type="EMBL" id="AGWJ02000024">
    <property type="protein sequence ID" value="EPC09035.1"/>
    <property type="molecule type" value="Genomic_DNA"/>
</dbReference>
<accession>S2L1F8</accession>
<gene>
    <name evidence="1" type="ORF">HMPREF0402_04249</name>
</gene>
<evidence type="ECO:0000313" key="2">
    <source>
        <dbReference type="Proteomes" id="UP000003233"/>
    </source>
</evidence>
<evidence type="ECO:0008006" key="3">
    <source>
        <dbReference type="Google" id="ProtNLM"/>
    </source>
</evidence>
<reference evidence="1 2" key="1">
    <citation type="submission" date="2012-07" db="EMBL/GenBank/DDBJ databases">
        <title>The Genome Sequence of Fusobacterium ulcerans 12_1B.</title>
        <authorList>
            <consortium name="The Broad Institute Genome Sequencing Platform"/>
            <person name="Earl A."/>
            <person name="Ward D."/>
            <person name="Feldgarden M."/>
            <person name="Gevers D."/>
            <person name="Strauss J."/>
            <person name="Ambrose C.E."/>
            <person name="Allen-Vercoe E."/>
            <person name="Walker B."/>
            <person name="Young S.K."/>
            <person name="Zeng Q."/>
            <person name="Gargeya S."/>
            <person name="Fitzgerald M."/>
            <person name="Haas B."/>
            <person name="Abouelleil A."/>
            <person name="Alvarado L."/>
            <person name="Arachchi H.M."/>
            <person name="Berlin A.M."/>
            <person name="Chapman S.B."/>
            <person name="Goldberg J."/>
            <person name="Griggs A."/>
            <person name="Gujja S."/>
            <person name="Hansen M."/>
            <person name="Howarth C."/>
            <person name="Imamovic A."/>
            <person name="Larimer J."/>
            <person name="McCowen C."/>
            <person name="Montmayeur A."/>
            <person name="Murphy C."/>
            <person name="Neiman D."/>
            <person name="Pearson M."/>
            <person name="Priest M."/>
            <person name="Roberts A."/>
            <person name="Saif S."/>
            <person name="Shea T."/>
            <person name="Sisk P."/>
            <person name="Sykes S."/>
            <person name="Wortman J."/>
            <person name="Nusbaum C."/>
            <person name="Birren B."/>
        </authorList>
    </citation>
    <scope>NUCLEOTIDE SEQUENCE [LARGE SCALE GENOMIC DNA]</scope>
    <source>
        <strain evidence="1 2">12_1B</strain>
    </source>
</reference>
<dbReference type="HOGENOM" id="CLU_313890_0_0_0"/>